<keyword evidence="2" id="KW-1185">Reference proteome</keyword>
<dbReference type="Proteomes" id="UP001420932">
    <property type="component" value="Unassembled WGS sequence"/>
</dbReference>
<comment type="caution">
    <text evidence="1">The sequence shown here is derived from an EMBL/GenBank/DDBJ whole genome shotgun (WGS) entry which is preliminary data.</text>
</comment>
<organism evidence="1 2">
    <name type="scientific">Stephania yunnanensis</name>
    <dbReference type="NCBI Taxonomy" id="152371"/>
    <lineage>
        <taxon>Eukaryota</taxon>
        <taxon>Viridiplantae</taxon>
        <taxon>Streptophyta</taxon>
        <taxon>Embryophyta</taxon>
        <taxon>Tracheophyta</taxon>
        <taxon>Spermatophyta</taxon>
        <taxon>Magnoliopsida</taxon>
        <taxon>Ranunculales</taxon>
        <taxon>Menispermaceae</taxon>
        <taxon>Menispermoideae</taxon>
        <taxon>Cissampelideae</taxon>
        <taxon>Stephania</taxon>
    </lineage>
</organism>
<sequence>MRVYLMEWSLVFNQGHELESLDCLVRMRCVLSRVPLISLIRDNLGTAVAARPRT</sequence>
<accession>A0AAP0LCR1</accession>
<gene>
    <name evidence="1" type="ORF">Syun_000917</name>
</gene>
<proteinExistence type="predicted"/>
<name>A0AAP0LCR1_9MAGN</name>
<protein>
    <submittedName>
        <fullName evidence="1">Uncharacterized protein</fullName>
    </submittedName>
</protein>
<evidence type="ECO:0000313" key="2">
    <source>
        <dbReference type="Proteomes" id="UP001420932"/>
    </source>
</evidence>
<dbReference type="AlphaFoldDB" id="A0AAP0LCR1"/>
<evidence type="ECO:0000313" key="1">
    <source>
        <dbReference type="EMBL" id="KAK9168777.1"/>
    </source>
</evidence>
<reference evidence="1 2" key="1">
    <citation type="submission" date="2024-01" db="EMBL/GenBank/DDBJ databases">
        <title>Genome assemblies of Stephania.</title>
        <authorList>
            <person name="Yang L."/>
        </authorList>
    </citation>
    <scope>NUCLEOTIDE SEQUENCE [LARGE SCALE GENOMIC DNA]</scope>
    <source>
        <strain evidence="1">YNDBR</strain>
        <tissue evidence="1">Leaf</tissue>
    </source>
</reference>
<dbReference type="EMBL" id="JBBNAF010000001">
    <property type="protein sequence ID" value="KAK9168777.1"/>
    <property type="molecule type" value="Genomic_DNA"/>
</dbReference>